<proteinExistence type="predicted"/>
<gene>
    <name evidence="1" type="ORF">NUW54_g1444</name>
</gene>
<evidence type="ECO:0000313" key="2">
    <source>
        <dbReference type="Proteomes" id="UP001144978"/>
    </source>
</evidence>
<reference evidence="1" key="1">
    <citation type="submission" date="2022-08" db="EMBL/GenBank/DDBJ databases">
        <title>Genome Sequence of Pycnoporus sanguineus.</title>
        <authorList>
            <person name="Buettner E."/>
        </authorList>
    </citation>
    <scope>NUCLEOTIDE SEQUENCE</scope>
    <source>
        <strain evidence="1">CG-C14</strain>
    </source>
</reference>
<comment type="caution">
    <text evidence="1">The sequence shown here is derived from an EMBL/GenBank/DDBJ whole genome shotgun (WGS) entry which is preliminary data.</text>
</comment>
<dbReference type="Proteomes" id="UP001144978">
    <property type="component" value="Unassembled WGS sequence"/>
</dbReference>
<sequence length="206" mass="22763">MREVNLRHRSLRGDTAWDASHPYYDPKTDKENPKWYMVDVTFTRRAPHFVPLSLLRSIAAASEPPEEVSYIGTEGVNAIKGMALVTRGRLSVQRVDPETWEVIEHLAERGGWDEEAAAGSKRKAIAKPQAKGKASGRQKGRMKEGDEDGVGHGSQEQAGSRSPETSKKAGAKPVMTSETSSQGRKRKADVDTEADAKPRRSTRVRK</sequence>
<keyword evidence="2" id="KW-1185">Reference proteome</keyword>
<accession>A0ACC1Q874</accession>
<protein>
    <submittedName>
        <fullName evidence="1">Uncharacterized protein</fullName>
    </submittedName>
</protein>
<evidence type="ECO:0000313" key="1">
    <source>
        <dbReference type="EMBL" id="KAJ3013931.1"/>
    </source>
</evidence>
<organism evidence="1 2">
    <name type="scientific">Trametes sanguinea</name>
    <dbReference type="NCBI Taxonomy" id="158606"/>
    <lineage>
        <taxon>Eukaryota</taxon>
        <taxon>Fungi</taxon>
        <taxon>Dikarya</taxon>
        <taxon>Basidiomycota</taxon>
        <taxon>Agaricomycotina</taxon>
        <taxon>Agaricomycetes</taxon>
        <taxon>Polyporales</taxon>
        <taxon>Polyporaceae</taxon>
        <taxon>Trametes</taxon>
    </lineage>
</organism>
<name>A0ACC1Q874_9APHY</name>
<dbReference type="EMBL" id="JANSHE010000239">
    <property type="protein sequence ID" value="KAJ3013931.1"/>
    <property type="molecule type" value="Genomic_DNA"/>
</dbReference>